<sequence>MNCCHCQTAERQFDAARAERDLRSYLHNGPGKTTRTILDAVRRSGEPIATLLDIGGGVGVIPFELLAVATESATMVEGASAYIETSRSESQRRDMADRIRYLHADFVEIAERVADADLVTLDRVICCYEGFERLVAESAAKCGRLYAFSIPRDRWHVRAFVALQNLMRRIRGSSFRTWVHPVRRIEDLLVEAGLEPRFESNGLVWRVSVFVRPRGANAPAEGRSSTADQRIPNLADPIG</sequence>
<dbReference type="Gene3D" id="3.40.50.150">
    <property type="entry name" value="Vaccinia Virus protein VP39"/>
    <property type="match status" value="1"/>
</dbReference>
<dbReference type="AlphaFoldDB" id="A0AAE4ZAA4"/>
<name>A0AAE4ZAA4_9BACT</name>
<feature type="region of interest" description="Disordered" evidence="1">
    <location>
        <begin position="216"/>
        <end position="239"/>
    </location>
</feature>
<keyword evidence="2" id="KW-0489">Methyltransferase</keyword>
<dbReference type="EMBL" id="JAACAK010000108">
    <property type="protein sequence ID" value="NIR75943.1"/>
    <property type="molecule type" value="Genomic_DNA"/>
</dbReference>
<dbReference type="InterPro" id="IPR029063">
    <property type="entry name" value="SAM-dependent_MTases_sf"/>
</dbReference>
<comment type="caution">
    <text evidence="2">The sequence shown here is derived from an EMBL/GenBank/DDBJ whole genome shotgun (WGS) entry which is preliminary data.</text>
</comment>
<evidence type="ECO:0000256" key="1">
    <source>
        <dbReference type="SAM" id="MobiDB-lite"/>
    </source>
</evidence>
<gene>
    <name evidence="2" type="ORF">GWO12_12675</name>
</gene>
<dbReference type="SUPFAM" id="SSF53335">
    <property type="entry name" value="S-adenosyl-L-methionine-dependent methyltransferases"/>
    <property type="match status" value="1"/>
</dbReference>
<evidence type="ECO:0000313" key="3">
    <source>
        <dbReference type="Proteomes" id="UP000702544"/>
    </source>
</evidence>
<reference evidence="2 3" key="1">
    <citation type="submission" date="2020-01" db="EMBL/GenBank/DDBJ databases">
        <title>Genomes assembled from Gulf of Kutch pelagic sediment metagenomes.</title>
        <authorList>
            <person name="Chandrashekar M."/>
            <person name="Mahajan M.S."/>
            <person name="Dave K.J."/>
            <person name="Vatsa P."/>
            <person name="Nathani N.M."/>
        </authorList>
    </citation>
    <scope>NUCLEOTIDE SEQUENCE [LARGE SCALE GENOMIC DNA]</scope>
    <source>
        <strain evidence="2">KS3-K002</strain>
    </source>
</reference>
<dbReference type="GO" id="GO:0032259">
    <property type="term" value="P:methylation"/>
    <property type="evidence" value="ECO:0007669"/>
    <property type="project" value="UniProtKB-KW"/>
</dbReference>
<accession>A0AAE4ZAA4</accession>
<proteinExistence type="predicted"/>
<protein>
    <submittedName>
        <fullName evidence="2">Class I SAM-dependent methyltransferase</fullName>
    </submittedName>
</protein>
<organism evidence="2 3">
    <name type="scientific">Candidatus Kutchimonas denitrificans</name>
    <dbReference type="NCBI Taxonomy" id="3056748"/>
    <lineage>
        <taxon>Bacteria</taxon>
        <taxon>Pseudomonadati</taxon>
        <taxon>Gemmatimonadota</taxon>
        <taxon>Gemmatimonadia</taxon>
        <taxon>Candidatus Palauibacterales</taxon>
        <taxon>Candidatus Palauibacteraceae</taxon>
        <taxon>Candidatus Kutchimonas</taxon>
    </lineage>
</organism>
<keyword evidence="2" id="KW-0808">Transferase</keyword>
<dbReference type="Proteomes" id="UP000702544">
    <property type="component" value="Unassembled WGS sequence"/>
</dbReference>
<dbReference type="GO" id="GO:0008168">
    <property type="term" value="F:methyltransferase activity"/>
    <property type="evidence" value="ECO:0007669"/>
    <property type="project" value="UniProtKB-KW"/>
</dbReference>
<evidence type="ECO:0000313" key="2">
    <source>
        <dbReference type="EMBL" id="NIR75943.1"/>
    </source>
</evidence>
<dbReference type="CDD" id="cd02440">
    <property type="entry name" value="AdoMet_MTases"/>
    <property type="match status" value="1"/>
</dbReference>